<evidence type="ECO:0000313" key="4">
    <source>
        <dbReference type="EMBL" id="QID22964.1"/>
    </source>
</evidence>
<geneLocation type="plasmid" evidence="4">
    <name>p4M8F</name>
</geneLocation>
<dbReference type="EMBL" id="MN256758">
    <property type="protein sequence ID" value="QID22964.1"/>
    <property type="molecule type" value="Genomic_DNA"/>
</dbReference>
<evidence type="ECO:0000256" key="2">
    <source>
        <dbReference type="SAM" id="Phobius"/>
    </source>
</evidence>
<evidence type="ECO:0000313" key="5">
    <source>
        <dbReference type="EMBL" id="QID23423.1"/>
    </source>
</evidence>
<proteinExistence type="predicted"/>
<feature type="coiled-coil region" evidence="1">
    <location>
        <begin position="299"/>
        <end position="326"/>
    </location>
</feature>
<reference evidence="5" key="1">
    <citation type="submission" date="2019-08" db="EMBL/GenBank/DDBJ databases">
        <authorList>
            <person name="Yao H."/>
        </authorList>
    </citation>
    <scope>NUCLEOTIDE SEQUENCE</scope>
    <source>
        <strain evidence="3">4M18F</strain>
        <strain evidence="4">4M8F</strain>
        <strain evidence="5">4M9F</strain>
        <plasmid evidence="3">p4M18F</plasmid>
        <plasmid evidence="4">p4M8F</plasmid>
        <plasmid evidence="5">p4M9F</plasmid>
    </source>
</reference>
<sequence>MSTELNHVVQSMSQVSIPQEILNKVDMKNLLKGFSDDYKKLDDLKAARARHEDRNVVSRWWNNDELEDAQLDAAELQASFSKKLGQLMVISVAQSQQLHQQQNGLSEQQRTIKKQTEQLAENDEHLKIQQLSLEEQNKKLEKLVNDYFELRGLTQDGALKLIKIANEVKETKDSLMMSFGNRMQEIDGISQNILTEQSELVSRQTQQLNSFKNEAEHRLDAHQQQIEQRIKQAIQQISQTDEQLQQALNTTEQRIAETLSQALEQQKQQQAGYDQRWQADKTQVLNSLEQHQQGWMQEVQGQNSRLEALQTDNHQLRQQLGEQAQQHVQQVEALHQLFDSLKVESVQRELNWQQRWKVITRTAAVTLTALTAALGYLAYISYYQFPLF</sequence>
<evidence type="ECO:0000313" key="3">
    <source>
        <dbReference type="EMBL" id="QID22465.1"/>
    </source>
</evidence>
<dbReference type="RefSeq" id="WP_094313120.1">
    <property type="nucleotide sequence ID" value="NZ_BPFN01000121.1"/>
</dbReference>
<keyword evidence="2" id="KW-1133">Transmembrane helix</keyword>
<dbReference type="EMBL" id="MN256757">
    <property type="protein sequence ID" value="QID22465.1"/>
    <property type="molecule type" value="Genomic_DNA"/>
</dbReference>
<keyword evidence="5" id="KW-0614">Plasmid</keyword>
<accession>A0A6G6AP05</accession>
<geneLocation type="plasmid" evidence="5">
    <name>p4M9F</name>
</geneLocation>
<keyword evidence="2" id="KW-0472">Membrane</keyword>
<organism evidence="5">
    <name type="scientific">Escherichia coli</name>
    <dbReference type="NCBI Taxonomy" id="562"/>
    <lineage>
        <taxon>Bacteria</taxon>
        <taxon>Pseudomonadati</taxon>
        <taxon>Pseudomonadota</taxon>
        <taxon>Gammaproteobacteria</taxon>
        <taxon>Enterobacterales</taxon>
        <taxon>Enterobacteriaceae</taxon>
        <taxon>Escherichia</taxon>
    </lineage>
</organism>
<feature type="coiled-coil region" evidence="1">
    <location>
        <begin position="212"/>
        <end position="268"/>
    </location>
</feature>
<dbReference type="AlphaFoldDB" id="A0A6G6AP05"/>
<evidence type="ECO:0000256" key="1">
    <source>
        <dbReference type="SAM" id="Coils"/>
    </source>
</evidence>
<feature type="coiled-coil region" evidence="1">
    <location>
        <begin position="98"/>
        <end position="153"/>
    </location>
</feature>
<geneLocation type="plasmid" evidence="3">
    <name>p4M18F</name>
</geneLocation>
<keyword evidence="2" id="KW-0812">Transmembrane</keyword>
<protein>
    <submittedName>
        <fullName evidence="5">Uncharacterized protein</fullName>
    </submittedName>
</protein>
<keyword evidence="1" id="KW-0175">Coiled coil</keyword>
<dbReference type="EMBL" id="MN256759">
    <property type="protein sequence ID" value="QID23423.1"/>
    <property type="molecule type" value="Genomic_DNA"/>
</dbReference>
<name>A0A6G6AP05_ECOLX</name>
<feature type="transmembrane region" description="Helical" evidence="2">
    <location>
        <begin position="358"/>
        <end position="382"/>
    </location>
</feature>